<dbReference type="Proteomes" id="UP000183832">
    <property type="component" value="Unassembled WGS sequence"/>
</dbReference>
<dbReference type="InterPro" id="IPR004815">
    <property type="entry name" value="Lon_bac/euk-typ"/>
</dbReference>
<evidence type="ECO:0000259" key="20">
    <source>
        <dbReference type="PROSITE" id="PS51787"/>
    </source>
</evidence>
<dbReference type="GO" id="GO:0004252">
    <property type="term" value="F:serine-type endopeptidase activity"/>
    <property type="evidence" value="ECO:0007669"/>
    <property type="project" value="UniProtKB-UniRule"/>
</dbReference>
<dbReference type="InterPro" id="IPR014721">
    <property type="entry name" value="Ribsml_uS5_D2-typ_fold_subgr"/>
</dbReference>
<evidence type="ECO:0000256" key="7">
    <source>
        <dbReference type="ARBA" id="ARBA00022946"/>
    </source>
</evidence>
<dbReference type="InterPro" id="IPR027065">
    <property type="entry name" value="Lon_Prtase"/>
</dbReference>
<dbReference type="InterPro" id="IPR027503">
    <property type="entry name" value="Lonm_euk"/>
</dbReference>
<name>A0A1J1IHL0_9DIPT</name>
<dbReference type="PANTHER" id="PTHR43718">
    <property type="entry name" value="LON PROTEASE"/>
    <property type="match status" value="1"/>
</dbReference>
<evidence type="ECO:0000256" key="14">
    <source>
        <dbReference type="RuleBase" id="RU000591"/>
    </source>
</evidence>
<keyword evidence="5 12" id="KW-0720">Serine protease</keyword>
<feature type="domain" description="Helicase C-terminal" evidence="18">
    <location>
        <begin position="1629"/>
        <end position="1794"/>
    </location>
</feature>
<dbReference type="InterPro" id="IPR008268">
    <property type="entry name" value="Peptidase_S16_AS"/>
</dbReference>
<dbReference type="Pfam" id="PF00270">
    <property type="entry name" value="DEAD"/>
    <property type="match status" value="1"/>
</dbReference>
<dbReference type="InterPro" id="IPR004589">
    <property type="entry name" value="DNA_helicase_ATP-dep_RecQ"/>
</dbReference>
<keyword evidence="9 12" id="KW-0496">Mitochondrion</keyword>
<dbReference type="InterPro" id="IPR027417">
    <property type="entry name" value="P-loop_NTPase"/>
</dbReference>
<dbReference type="NCBIfam" id="TIGR00763">
    <property type="entry name" value="lon"/>
    <property type="match status" value="1"/>
</dbReference>
<dbReference type="GO" id="GO:0006515">
    <property type="term" value="P:protein quality control for misfolded or incompletely synthesized proteins"/>
    <property type="evidence" value="ECO:0007669"/>
    <property type="project" value="UniProtKB-UniRule"/>
</dbReference>
<dbReference type="GO" id="GO:0006310">
    <property type="term" value="P:DNA recombination"/>
    <property type="evidence" value="ECO:0007669"/>
    <property type="project" value="InterPro"/>
</dbReference>
<accession>A0A1J1IHL0</accession>
<dbReference type="InterPro" id="IPR046336">
    <property type="entry name" value="Lon_prtase_N_sf"/>
</dbReference>
<dbReference type="PROSITE" id="PS51194">
    <property type="entry name" value="HELICASE_CTER"/>
    <property type="match status" value="1"/>
</dbReference>
<dbReference type="FunFam" id="3.40.50.300:FF:001389">
    <property type="entry name" value="ATP-dependent DNA helicase RecQ"/>
    <property type="match status" value="1"/>
</dbReference>
<dbReference type="GO" id="GO:0070407">
    <property type="term" value="P:oxidation-dependent protein catabolic process"/>
    <property type="evidence" value="ECO:0007669"/>
    <property type="project" value="UniProtKB-UniRule"/>
</dbReference>
<dbReference type="InterPro" id="IPR015947">
    <property type="entry name" value="PUA-like_sf"/>
</dbReference>
<feature type="domain" description="Lon N-terminal" evidence="20">
    <location>
        <begin position="498"/>
        <end position="776"/>
    </location>
</feature>
<dbReference type="InterPro" id="IPR011545">
    <property type="entry name" value="DEAD/DEAH_box_helicase_dom"/>
</dbReference>
<dbReference type="Pfam" id="PF22667">
    <property type="entry name" value="Lon_lid"/>
    <property type="match status" value="1"/>
</dbReference>
<feature type="compositionally biased region" description="Basic and acidic residues" evidence="16">
    <location>
        <begin position="659"/>
        <end position="668"/>
    </location>
</feature>
<evidence type="ECO:0000259" key="19">
    <source>
        <dbReference type="PROSITE" id="PS51786"/>
    </source>
</evidence>
<keyword evidence="4 12" id="KW-0378">Hydrolase</keyword>
<dbReference type="GO" id="GO:0043565">
    <property type="term" value="F:sequence-specific DNA binding"/>
    <property type="evidence" value="ECO:0007669"/>
    <property type="project" value="UniProtKB-UniRule"/>
</dbReference>
<dbReference type="OrthoDB" id="2411602at2759"/>
<dbReference type="InterPro" id="IPR003593">
    <property type="entry name" value="AAA+_ATPase"/>
</dbReference>
<feature type="compositionally biased region" description="Low complexity" evidence="16">
    <location>
        <begin position="2236"/>
        <end position="2245"/>
    </location>
</feature>
<keyword evidence="8 12" id="KW-0238">DNA-binding</keyword>
<dbReference type="SUPFAM" id="SSF52540">
    <property type="entry name" value="P-loop containing nucleoside triphosphate hydrolases"/>
    <property type="match status" value="2"/>
</dbReference>
<dbReference type="InterPro" id="IPR001650">
    <property type="entry name" value="Helicase_C-like"/>
</dbReference>
<dbReference type="EC" id="3.4.21.53" evidence="12"/>
<dbReference type="InterPro" id="IPR054594">
    <property type="entry name" value="Lon_lid"/>
</dbReference>
<comment type="subcellular location">
    <subcellularLocation>
        <location evidence="1 12">Mitochondrion matrix</location>
    </subcellularLocation>
</comment>
<dbReference type="GO" id="GO:0034599">
    <property type="term" value="P:cellular response to oxidative stress"/>
    <property type="evidence" value="ECO:0007669"/>
    <property type="project" value="UniProtKB-UniRule"/>
</dbReference>
<dbReference type="Pfam" id="PF00004">
    <property type="entry name" value="AAA"/>
    <property type="match status" value="1"/>
</dbReference>
<feature type="compositionally biased region" description="Basic and acidic residues" evidence="16">
    <location>
        <begin position="2077"/>
        <end position="2088"/>
    </location>
</feature>
<dbReference type="InterPro" id="IPR003111">
    <property type="entry name" value="Lon_prtase_N"/>
</dbReference>
<dbReference type="SMART" id="SM00490">
    <property type="entry name" value="HELICc"/>
    <property type="match status" value="1"/>
</dbReference>
<feature type="region of interest" description="Disordered" evidence="16">
    <location>
        <begin position="2077"/>
        <end position="2114"/>
    </location>
</feature>
<dbReference type="InterPro" id="IPR008269">
    <property type="entry name" value="Lon_proteolytic"/>
</dbReference>
<dbReference type="FunFam" id="3.30.230.10:FF:000015">
    <property type="entry name" value="Lon protease homolog, mitochondrial"/>
    <property type="match status" value="1"/>
</dbReference>
<evidence type="ECO:0000256" key="4">
    <source>
        <dbReference type="ARBA" id="ARBA00022801"/>
    </source>
</evidence>
<dbReference type="GO" id="GO:0004176">
    <property type="term" value="F:ATP-dependent peptidase activity"/>
    <property type="evidence" value="ECO:0007669"/>
    <property type="project" value="UniProtKB-UniRule"/>
</dbReference>
<comment type="catalytic activity">
    <reaction evidence="11 12">
        <text>Hydrolysis of proteins in presence of ATP.</text>
        <dbReference type="EC" id="3.4.21.53"/>
    </reaction>
</comment>
<dbReference type="Gene3D" id="3.30.230.10">
    <property type="match status" value="1"/>
</dbReference>
<evidence type="ECO:0000256" key="11">
    <source>
        <dbReference type="ARBA" id="ARBA00050665"/>
    </source>
</evidence>
<dbReference type="STRING" id="568069.A0A1J1IHL0"/>
<dbReference type="InterPro" id="IPR020568">
    <property type="entry name" value="Ribosomal_Su5_D2-typ_SF"/>
</dbReference>
<feature type="compositionally biased region" description="Basic and acidic residues" evidence="16">
    <location>
        <begin position="163"/>
        <end position="176"/>
    </location>
</feature>
<dbReference type="GO" id="GO:0007005">
    <property type="term" value="P:mitochondrion organization"/>
    <property type="evidence" value="ECO:0007669"/>
    <property type="project" value="TreeGrafter"/>
</dbReference>
<dbReference type="InterPro" id="IPR003959">
    <property type="entry name" value="ATPase_AAA_core"/>
</dbReference>
<feature type="active site" evidence="12 13">
    <location>
        <position position="1263"/>
    </location>
</feature>
<feature type="coiled-coil region" evidence="15">
    <location>
        <begin position="2132"/>
        <end position="2169"/>
    </location>
</feature>
<keyword evidence="22" id="KW-1185">Reference proteome</keyword>
<dbReference type="SMART" id="SM00487">
    <property type="entry name" value="DEXDc"/>
    <property type="match status" value="1"/>
</dbReference>
<reference evidence="21 22" key="1">
    <citation type="submission" date="2015-04" db="EMBL/GenBank/DDBJ databases">
        <authorList>
            <person name="Syromyatnikov M.Y."/>
            <person name="Popov V.N."/>
        </authorList>
    </citation>
    <scope>NUCLEOTIDE SEQUENCE [LARGE SCALE GENOMIC DNA]</scope>
</reference>
<dbReference type="PANTHER" id="PTHR43718:SF2">
    <property type="entry name" value="LON PROTEASE HOMOLOG, MITOCHONDRIAL"/>
    <property type="match status" value="1"/>
</dbReference>
<dbReference type="SMART" id="SM00382">
    <property type="entry name" value="AAA"/>
    <property type="match status" value="1"/>
</dbReference>
<dbReference type="GO" id="GO:0005759">
    <property type="term" value="C:mitochondrial matrix"/>
    <property type="evidence" value="ECO:0007669"/>
    <property type="project" value="UniProtKB-SubCell"/>
</dbReference>
<comment type="catalytic activity">
    <reaction evidence="10">
        <text>ATP + H2O = ADP + phosphate + H(+)</text>
        <dbReference type="Rhea" id="RHEA:13065"/>
        <dbReference type="ChEBI" id="CHEBI:15377"/>
        <dbReference type="ChEBI" id="CHEBI:15378"/>
        <dbReference type="ChEBI" id="CHEBI:30616"/>
        <dbReference type="ChEBI" id="CHEBI:43474"/>
        <dbReference type="ChEBI" id="CHEBI:456216"/>
    </reaction>
</comment>
<keyword evidence="7" id="KW-0809">Transit peptide</keyword>
<evidence type="ECO:0000256" key="1">
    <source>
        <dbReference type="ARBA" id="ARBA00004305"/>
    </source>
</evidence>
<dbReference type="SUPFAM" id="SSF88697">
    <property type="entry name" value="PUA domain-like"/>
    <property type="match status" value="1"/>
</dbReference>
<dbReference type="Gene3D" id="1.20.58.1480">
    <property type="match status" value="1"/>
</dbReference>
<evidence type="ECO:0000256" key="8">
    <source>
        <dbReference type="ARBA" id="ARBA00023125"/>
    </source>
</evidence>
<dbReference type="InterPro" id="IPR014001">
    <property type="entry name" value="Helicase_ATP-bd"/>
</dbReference>
<protein>
    <recommendedName>
        <fullName evidence="12">Lon protease homolog, mitochondrial</fullName>
        <ecNumber evidence="12">3.4.21.53</ecNumber>
    </recommendedName>
</protein>
<evidence type="ECO:0000256" key="16">
    <source>
        <dbReference type="SAM" id="MobiDB-lite"/>
    </source>
</evidence>
<dbReference type="Gene3D" id="3.40.50.300">
    <property type="entry name" value="P-loop containing nucleotide triphosphate hydrolases"/>
    <property type="match status" value="3"/>
</dbReference>
<evidence type="ECO:0000256" key="12">
    <source>
        <dbReference type="HAMAP-Rule" id="MF_03120"/>
    </source>
</evidence>
<dbReference type="FunFam" id="1.20.58.1480:FF:000002">
    <property type="entry name" value="Lon protease homolog, mitochondrial"/>
    <property type="match status" value="1"/>
</dbReference>
<dbReference type="Gene3D" id="2.30.130.40">
    <property type="entry name" value="LON domain-like"/>
    <property type="match status" value="1"/>
</dbReference>
<dbReference type="PRINTS" id="PR00830">
    <property type="entry name" value="ENDOLAPTASE"/>
</dbReference>
<feature type="region of interest" description="Disordered" evidence="16">
    <location>
        <begin position="2215"/>
        <end position="2245"/>
    </location>
</feature>
<dbReference type="PROSITE" id="PS51787">
    <property type="entry name" value="LON_N"/>
    <property type="match status" value="1"/>
</dbReference>
<dbReference type="GO" id="GO:0016887">
    <property type="term" value="F:ATP hydrolysis activity"/>
    <property type="evidence" value="ECO:0007669"/>
    <property type="project" value="UniProtKB-UniRule"/>
</dbReference>
<dbReference type="Pfam" id="PF16124">
    <property type="entry name" value="RecQ_Zn_bind"/>
    <property type="match status" value="1"/>
</dbReference>
<evidence type="ECO:0000256" key="13">
    <source>
        <dbReference type="PROSITE-ProRule" id="PRU01122"/>
    </source>
</evidence>
<sequence length="2323" mass="263985">MDQLKSQVRNSFTKLRHALDLREKLLLRQIDVLKGNNKIDFADVSFQVEPSEEKILELLRNYGSYLNIDCYLPYLENENEDMSNLFEKSLDNKRVSESIINLTLQESQNLISKSSNLVTFVCDKLKMDPPKSSLDQVKVIDKSIDQHGNGNVKSIKPKIDAKVKNEPDDGKLKRNDTTTSSKKKSLKNISNLTLNNSNGSIVLKNISNVTINTCKQPKITGSKEIANSPTLPKQCSTSKSCEGSFYQCDFYERLISENEVLKRSIVNQSLCTTYPDPISAACMCPPTSTSQNKSEYDDCTYSINSTVNDTTTSSMTEGIEDGFVTEKNQKEKMSVDPSIEEITTKTMVADKLITDHPPMIQCWLNKMLLETETESHNMADILEVTMLHLHKASRNIRTLLKYSGSHLRNSPKFISSSAINFNNSQRHHLHGYQSFGLHNFKTVPNTLTSIQKHFYSSKGKNDEEPEVLSAEPEPEPQADFIHTHLPATVAIPEVWPYLPCIATSRNPVFPRFMKILEFSDPVLIDLIRRKVRLNQPYVGIFLKKDEENKSEVVQKLSDVFSIGSFAQIQEMQDLGDKLRLVVTAHRRVKIKGQMIEELEDVPEKPTSIKFPLFKTQISVSPDESDAEKRRRKHRINRILNHKKPVNNGETEVAAADSTEEPKKPKVVTEDSEIQPLLMVEVENIQHEEFKQTQEVKALTQEVIKTIRDIITMNPLYRESLQQMLHQNQRVVDNPVYLCDLGASLSAADPPELQAIMEEMDVPKRLMLALSLLKKELELSKLQAKIGKEVEEKVKQQHRKYILQEQLKVIKKELGIEKDDKDAIGEKYRERLKDRNIPKHVMEVIEEELTKLSFLENSSSEFNVTRNYLDWLTQIPWGTMSEENLDIDRASEILDNDHYGMEDIKKRILEFIAVSALKGSTQGKILCFHGPPGVGKTSIARSIARALNREYFRFSVGGMTDVAEIKGHRRTYVGAMPGKLIQCLKKTKTENPLVLIDEVDKIGKGYQGDPSSALLELLDPEQNVNFLDHYLDVPVDLSKVLFICTANVIDTIPEPLRDRMELIEMSGYVAEEKMAIAKQYLIPQAKKDSGVTDDNILIEDDALNALIKSYCRESGVRNLQKHIEKLVRKVAFKLVKKECEKFDVTDENLQQLVGKPIFTHERMYDTTPPGVVMGLAWTAMGGSTLYIETAKRKLIESVKKDQTPADGSLEITGHLGDVMKESARIALTVARNFIKNKDESNNFLESSHLHLHVPEGATPKDGPSAGITIVTALISLAQNKPVKENVAMTGEVSLTGKVLPVGGIKEKTIAAKRSNVKIIILPDENKKDYDDLPKFITEGLELTIIIYFVSFCQRFLNLAPKFRYCLCFFIRSAKKATLPYFLFLFNSELFGGDYIKMNEISDEDLLQNLKKYFNHTKFKSETQKNAIKNILSKKNDTYISMPTGSGKSLCYHLPGAMQENKITIVFEPLLSLMKNQLDYLRSLRISAETINSQTSSSDRNRILGDLKAKKTDTRFLYITPEQAATSFFRELMALLVKFKKIAFVAVDEAHCVSQWGHDFRRDYLKLGDLRKAFPEIPWIALTATAPKKVREELIKNLELRKPSCHQISCFRSNLFYDIAYKNILTDDFIQLKSYIEECLSHDPTAEELKPDQKPCGIIYCRKKDTTESVAKSLRKLGLCCAAFHSGLKKHEKDQVQNDWMNGKVPVIAATVSFGMGIDKGPVRFVIHWDVPQSISEWYQESGRAGRDGKYSFCRVYYDRDEVRSIHYLLQMEVSNAKNKTNTQLEIAKQTVKEFQRISEHCESVSCRHKLFTNFFGDDPPKCVNMCDACKNKKKSEKNLEKFQQLASQVTLGGFTKMPDQDSEDLYEGGRANATKESFESYDENEGGGFASSFRKASEYDKKAERTFIEKQFALRKAKAAEAMEMLPSTAMTRVKAAQSTENKVIGLTIKGRETNLTHIADNLKMSMEKCEKMKPPEIPERKLVYKDLEDVAKEIEYECFTNSKAISIYRRKIGLEIMNIKKTVGLHPKLKNHNPTKRQSFGGDHKTILNEMKERYGEDVVEEIESEKVKKHERVAKDKFKQSNRDGKSQTKINSYFSKNSFNVPDESSSEEEENIKPAEIKIETVDLVEATSSSSDLELEELKLKKKQLQEELESIKSQQNAHQQIEIEKSSVEVVSIVDKENSADDSDEGTGLVIDESSIDKGDGFALESMKHKLEKDPQDIEPPSAKKPRTEHSSSSSNSAKSQVKTLISKMVVSELNPFYKKKKFESDNPKALFKEMARAVTHHFCKIYSSVAPENVVIKTYICEIFFRHKTVKSSDDFE</sequence>
<dbReference type="PROSITE" id="PS51192">
    <property type="entry name" value="HELICASE_ATP_BIND_1"/>
    <property type="match status" value="1"/>
</dbReference>
<gene>
    <name evidence="21" type="primary">putative Lon protease homolog</name>
    <name evidence="21" type="ORF">CLUMA_CG012999</name>
</gene>
<organism evidence="21 22">
    <name type="scientific">Clunio marinus</name>
    <dbReference type="NCBI Taxonomy" id="568069"/>
    <lineage>
        <taxon>Eukaryota</taxon>
        <taxon>Metazoa</taxon>
        <taxon>Ecdysozoa</taxon>
        <taxon>Arthropoda</taxon>
        <taxon>Hexapoda</taxon>
        <taxon>Insecta</taxon>
        <taxon>Pterygota</taxon>
        <taxon>Neoptera</taxon>
        <taxon>Endopterygota</taxon>
        <taxon>Diptera</taxon>
        <taxon>Nematocera</taxon>
        <taxon>Chironomoidea</taxon>
        <taxon>Chironomidae</taxon>
        <taxon>Clunio</taxon>
    </lineage>
</organism>
<evidence type="ECO:0000256" key="9">
    <source>
        <dbReference type="ARBA" id="ARBA00023128"/>
    </source>
</evidence>
<evidence type="ECO:0000256" key="2">
    <source>
        <dbReference type="ARBA" id="ARBA00022670"/>
    </source>
</evidence>
<proteinExistence type="inferred from homology"/>
<dbReference type="GO" id="GO:0051131">
    <property type="term" value="P:chaperone-mediated protein complex assembly"/>
    <property type="evidence" value="ECO:0007669"/>
    <property type="project" value="UniProtKB-UniRule"/>
</dbReference>
<dbReference type="Pfam" id="PF02190">
    <property type="entry name" value="LON_substr_bdg"/>
    <property type="match status" value="1"/>
</dbReference>
<feature type="compositionally biased region" description="Polar residues" evidence="16">
    <location>
        <begin position="2089"/>
        <end position="2106"/>
    </location>
</feature>
<dbReference type="CDD" id="cd19500">
    <property type="entry name" value="RecA-like_Lon"/>
    <property type="match status" value="1"/>
</dbReference>
<dbReference type="FunFam" id="1.20.5.5270:FF:000001">
    <property type="entry name" value="Lon protease homolog, mitochondrial"/>
    <property type="match status" value="1"/>
</dbReference>
<evidence type="ECO:0000313" key="21">
    <source>
        <dbReference type="EMBL" id="CRK99707.1"/>
    </source>
</evidence>
<feature type="region of interest" description="Disordered" evidence="16">
    <location>
        <begin position="163"/>
        <end position="184"/>
    </location>
</feature>
<dbReference type="PROSITE" id="PS01046">
    <property type="entry name" value="LON_SER"/>
    <property type="match status" value="1"/>
</dbReference>
<dbReference type="Gene3D" id="1.20.5.5270">
    <property type="match status" value="1"/>
</dbReference>
<dbReference type="FunFam" id="3.40.50.300:FF:000021">
    <property type="entry name" value="Lon protease homolog"/>
    <property type="match status" value="1"/>
</dbReference>
<feature type="active site" evidence="12 13">
    <location>
        <position position="1306"/>
    </location>
</feature>
<keyword evidence="2 12" id="KW-0645">Protease</keyword>
<dbReference type="SUPFAM" id="SSF54211">
    <property type="entry name" value="Ribosomal protein S5 domain 2-like"/>
    <property type="match status" value="1"/>
</dbReference>
<evidence type="ECO:0000313" key="22">
    <source>
        <dbReference type="Proteomes" id="UP000183832"/>
    </source>
</evidence>
<evidence type="ECO:0000256" key="10">
    <source>
        <dbReference type="ARBA" id="ARBA00049360"/>
    </source>
</evidence>
<dbReference type="Pfam" id="PF00271">
    <property type="entry name" value="Helicase_C"/>
    <property type="match status" value="1"/>
</dbReference>
<dbReference type="GO" id="GO:0003697">
    <property type="term" value="F:single-stranded DNA binding"/>
    <property type="evidence" value="ECO:0007669"/>
    <property type="project" value="TreeGrafter"/>
</dbReference>
<dbReference type="Pfam" id="PF05362">
    <property type="entry name" value="Lon_C"/>
    <property type="match status" value="1"/>
</dbReference>
<dbReference type="NCBIfam" id="TIGR00614">
    <property type="entry name" value="recQ_fam"/>
    <property type="match status" value="1"/>
</dbReference>
<keyword evidence="15" id="KW-0175">Coiled coil</keyword>
<dbReference type="EMBL" id="CVRI01000052">
    <property type="protein sequence ID" value="CRK99707.1"/>
    <property type="molecule type" value="Genomic_DNA"/>
</dbReference>
<evidence type="ECO:0000256" key="6">
    <source>
        <dbReference type="ARBA" id="ARBA00022840"/>
    </source>
</evidence>
<comment type="similarity">
    <text evidence="12 13 14">Belongs to the peptidase S16 family.</text>
</comment>
<comment type="subunit">
    <text evidence="12">Homohexamer or homoheptamer. Organized in a ring with a central cavity.</text>
</comment>
<keyword evidence="3 12" id="KW-0547">Nucleotide-binding</keyword>
<dbReference type="GO" id="GO:0004386">
    <property type="term" value="F:helicase activity"/>
    <property type="evidence" value="ECO:0007669"/>
    <property type="project" value="InterPro"/>
</dbReference>
<dbReference type="SMART" id="SM00464">
    <property type="entry name" value="LON"/>
    <property type="match status" value="1"/>
</dbReference>
<evidence type="ECO:0000256" key="15">
    <source>
        <dbReference type="SAM" id="Coils"/>
    </source>
</evidence>
<comment type="function">
    <text evidence="12">ATP-dependent serine protease that mediates the selective degradation of misfolded, unassembled or oxidatively damaged polypeptides as well as certain short-lived regulatory proteins in the mitochondrial matrix. May also have a chaperone function in the assembly of inner membrane protein complexes. Participates in the regulation of mitochondrial gene expression and in the maintenance of the integrity of the mitochondrial genome. Binds to mitochondrial DNA in a site-specific manner.</text>
</comment>
<dbReference type="GO" id="GO:0005524">
    <property type="term" value="F:ATP binding"/>
    <property type="evidence" value="ECO:0007669"/>
    <property type="project" value="UniProtKB-UniRule"/>
</dbReference>
<evidence type="ECO:0000259" key="18">
    <source>
        <dbReference type="PROSITE" id="PS51194"/>
    </source>
</evidence>
<feature type="domain" description="Lon proteolytic" evidence="19">
    <location>
        <begin position="1165"/>
        <end position="1361"/>
    </location>
</feature>
<evidence type="ECO:0000259" key="17">
    <source>
        <dbReference type="PROSITE" id="PS51192"/>
    </source>
</evidence>
<evidence type="ECO:0000256" key="5">
    <source>
        <dbReference type="ARBA" id="ARBA00022825"/>
    </source>
</evidence>
<dbReference type="PROSITE" id="PS51786">
    <property type="entry name" value="LON_PROTEOLYTIC"/>
    <property type="match status" value="1"/>
</dbReference>
<feature type="binding site" evidence="12">
    <location>
        <begin position="929"/>
        <end position="936"/>
    </location>
    <ligand>
        <name>ATP</name>
        <dbReference type="ChEBI" id="CHEBI:30616"/>
    </ligand>
</feature>
<evidence type="ECO:0000256" key="3">
    <source>
        <dbReference type="ARBA" id="ARBA00022741"/>
    </source>
</evidence>
<feature type="domain" description="Helicase ATP-binding" evidence="17">
    <location>
        <begin position="1427"/>
        <end position="1602"/>
    </location>
</feature>
<feature type="region of interest" description="Disordered" evidence="16">
    <location>
        <begin position="643"/>
        <end position="669"/>
    </location>
</feature>
<dbReference type="HAMAP" id="MF_03120">
    <property type="entry name" value="lonm_euk"/>
    <property type="match status" value="1"/>
</dbReference>
<keyword evidence="6 12" id="KW-0067">ATP-binding</keyword>
<dbReference type="FunFam" id="1.10.8.60:FF:000043">
    <property type="entry name" value="Lon protease homolog, mitochondrial"/>
    <property type="match status" value="1"/>
</dbReference>
<dbReference type="InterPro" id="IPR032284">
    <property type="entry name" value="RecQ_Zn-bd"/>
</dbReference>
<dbReference type="CDD" id="cd18794">
    <property type="entry name" value="SF2_C_RecQ"/>
    <property type="match status" value="1"/>
</dbReference>
<dbReference type="Gene3D" id="1.10.8.60">
    <property type="match status" value="1"/>
</dbReference>